<dbReference type="RefSeq" id="XP_002678905.1">
    <property type="nucleotide sequence ID" value="XM_002678859.1"/>
</dbReference>
<accession>D2VAY5</accession>
<keyword evidence="1" id="KW-1133">Transmembrane helix</keyword>
<dbReference type="Proteomes" id="UP000006671">
    <property type="component" value="Unassembled WGS sequence"/>
</dbReference>
<evidence type="ECO:0000313" key="2">
    <source>
        <dbReference type="EMBL" id="EFC46161.1"/>
    </source>
</evidence>
<dbReference type="KEGG" id="ngr:NAEGRDRAFT_66023"/>
<keyword evidence="3" id="KW-1185">Reference proteome</keyword>
<protein>
    <submittedName>
        <fullName evidence="2">Predicted protein</fullName>
    </submittedName>
</protein>
<keyword evidence="1" id="KW-0472">Membrane</keyword>
<feature type="transmembrane region" description="Helical" evidence="1">
    <location>
        <begin position="12"/>
        <end position="34"/>
    </location>
</feature>
<dbReference type="GeneID" id="8848490"/>
<dbReference type="InParanoid" id="D2VAY5"/>
<gene>
    <name evidence="2" type="ORF">NAEGRDRAFT_66023</name>
</gene>
<dbReference type="VEuPathDB" id="AmoebaDB:NAEGRDRAFT_66023"/>
<sequence>MSTPLLPKLFSSLVAIPSMLLVVFNLVALILYFTDVAGSKMPISPFESYISLSLCSFLQMVVAILNLITMSNVLQKDMSKCMSSEPSCVIPPNVILGFKVALLIAASICFGMNLDASFSIIYGIRSVNFLHLPVASSIICLLVASILNILCGIASIVSALILIIVKGDEDDAELLATKRRLL</sequence>
<dbReference type="AlphaFoldDB" id="D2VAY5"/>
<feature type="transmembrane region" description="Helical" evidence="1">
    <location>
        <begin position="134"/>
        <end position="165"/>
    </location>
</feature>
<dbReference type="EMBL" id="GG738860">
    <property type="protein sequence ID" value="EFC46161.1"/>
    <property type="molecule type" value="Genomic_DNA"/>
</dbReference>
<organism evidence="3">
    <name type="scientific">Naegleria gruberi</name>
    <name type="common">Amoeba</name>
    <dbReference type="NCBI Taxonomy" id="5762"/>
    <lineage>
        <taxon>Eukaryota</taxon>
        <taxon>Discoba</taxon>
        <taxon>Heterolobosea</taxon>
        <taxon>Tetramitia</taxon>
        <taxon>Eutetramitia</taxon>
        <taxon>Vahlkampfiidae</taxon>
        <taxon>Naegleria</taxon>
    </lineage>
</organism>
<evidence type="ECO:0000256" key="1">
    <source>
        <dbReference type="SAM" id="Phobius"/>
    </source>
</evidence>
<feature type="transmembrane region" description="Helical" evidence="1">
    <location>
        <begin position="49"/>
        <end position="74"/>
    </location>
</feature>
<evidence type="ECO:0000313" key="3">
    <source>
        <dbReference type="Proteomes" id="UP000006671"/>
    </source>
</evidence>
<proteinExistence type="predicted"/>
<keyword evidence="1" id="KW-0812">Transmembrane</keyword>
<feature type="transmembrane region" description="Helical" evidence="1">
    <location>
        <begin position="94"/>
        <end position="114"/>
    </location>
</feature>
<reference evidence="2 3" key="1">
    <citation type="journal article" date="2010" name="Cell">
        <title>The genome of Naegleria gruberi illuminates early eukaryotic versatility.</title>
        <authorList>
            <person name="Fritz-Laylin L.K."/>
            <person name="Prochnik S.E."/>
            <person name="Ginger M.L."/>
            <person name="Dacks J.B."/>
            <person name="Carpenter M.L."/>
            <person name="Field M.C."/>
            <person name="Kuo A."/>
            <person name="Paredez A."/>
            <person name="Chapman J."/>
            <person name="Pham J."/>
            <person name="Shu S."/>
            <person name="Neupane R."/>
            <person name="Cipriano M."/>
            <person name="Mancuso J."/>
            <person name="Tu H."/>
            <person name="Salamov A."/>
            <person name="Lindquist E."/>
            <person name="Shapiro H."/>
            <person name="Lucas S."/>
            <person name="Grigoriev I.V."/>
            <person name="Cande W.Z."/>
            <person name="Fulton C."/>
            <person name="Rokhsar D.S."/>
            <person name="Dawson S.C."/>
        </authorList>
    </citation>
    <scope>NUCLEOTIDE SEQUENCE [LARGE SCALE GENOMIC DNA]</scope>
    <source>
        <strain evidence="2 3">NEG-M</strain>
    </source>
</reference>
<name>D2VAY5_NAEGR</name>